<dbReference type="STRING" id="198092.SAMN02745194_04146"/>
<evidence type="ECO:0000256" key="7">
    <source>
        <dbReference type="SAM" id="Phobius"/>
    </source>
</evidence>
<sequence length="335" mass="36838">MSAALPGAGAAVLRPAPVLGIVVPCYNEEEVLPELARRLDEILDGLIAEGRIAPSSHVTFVDDGSRDRTWALIASFHAQSPRWRGVKLSRNRGHQNALMAGLSSAGGDAVISVDADLQDDPAAIGRMVDAYREGAEIVFGVRSARRTDTAFKRLTAQGYYRFLAALGVEIVHDHADYRLLSRRALDALHRYRESNLFLRALIPQLGFKTAVVTYERSSRFAGESKYPLRRMLSLAFEGVTSFSTRPLRLIMVLGSVVSVISVLLGIWALLAELVFHVTVPGWASTVVPIYFICGLQTFCLGVVGEYVGKIYLEAKQRPRFLIEEELAPAEERRAG</sequence>
<evidence type="ECO:0000313" key="10">
    <source>
        <dbReference type="Proteomes" id="UP000184387"/>
    </source>
</evidence>
<evidence type="ECO:0000256" key="1">
    <source>
        <dbReference type="ARBA" id="ARBA00004141"/>
    </source>
</evidence>
<comment type="subcellular location">
    <subcellularLocation>
        <location evidence="1">Membrane</location>
        <topology evidence="1">Multi-pass membrane protein</topology>
    </subcellularLocation>
</comment>
<dbReference type="PANTHER" id="PTHR48090">
    <property type="entry name" value="UNDECAPRENYL-PHOSPHATE 4-DEOXY-4-FORMAMIDO-L-ARABINOSE TRANSFERASE-RELATED"/>
    <property type="match status" value="1"/>
</dbReference>
<evidence type="ECO:0000313" key="9">
    <source>
        <dbReference type="EMBL" id="SHK09027.1"/>
    </source>
</evidence>
<dbReference type="Proteomes" id="UP000184387">
    <property type="component" value="Unassembled WGS sequence"/>
</dbReference>
<dbReference type="InterPro" id="IPR001173">
    <property type="entry name" value="Glyco_trans_2-like"/>
</dbReference>
<dbReference type="AlphaFoldDB" id="A0A1M6PMC9"/>
<dbReference type="Pfam" id="PF00535">
    <property type="entry name" value="Glycos_transf_2"/>
    <property type="match status" value="1"/>
</dbReference>
<keyword evidence="2" id="KW-0328">Glycosyltransferase</keyword>
<dbReference type="OrthoDB" id="9807795at2"/>
<dbReference type="CDD" id="cd04187">
    <property type="entry name" value="DPM1_like_bac"/>
    <property type="match status" value="1"/>
</dbReference>
<feature type="domain" description="Glycosyltransferase 2-like" evidence="8">
    <location>
        <begin position="21"/>
        <end position="186"/>
    </location>
</feature>
<keyword evidence="6 7" id="KW-0472">Membrane</keyword>
<proteinExistence type="predicted"/>
<evidence type="ECO:0000256" key="6">
    <source>
        <dbReference type="ARBA" id="ARBA00023136"/>
    </source>
</evidence>
<dbReference type="RefSeq" id="WP_073138288.1">
    <property type="nucleotide sequence ID" value="NZ_FQZF01000031.1"/>
</dbReference>
<keyword evidence="4 7" id="KW-0812">Transmembrane</keyword>
<accession>A0A1M6PMC9</accession>
<dbReference type="GO" id="GO:0016757">
    <property type="term" value="F:glycosyltransferase activity"/>
    <property type="evidence" value="ECO:0007669"/>
    <property type="project" value="UniProtKB-KW"/>
</dbReference>
<keyword evidence="3 9" id="KW-0808">Transferase</keyword>
<dbReference type="PANTHER" id="PTHR48090:SF1">
    <property type="entry name" value="PROPHAGE BACTOPRENOL GLUCOSYL TRANSFERASE HOMOLOG"/>
    <property type="match status" value="1"/>
</dbReference>
<dbReference type="InterPro" id="IPR029044">
    <property type="entry name" value="Nucleotide-diphossugar_trans"/>
</dbReference>
<keyword evidence="5 7" id="KW-1133">Transmembrane helix</keyword>
<gene>
    <name evidence="9" type="ORF">SAMN02745194_04146</name>
</gene>
<organism evidence="9 10">
    <name type="scientific">Muricoccus roseus</name>
    <dbReference type="NCBI Taxonomy" id="198092"/>
    <lineage>
        <taxon>Bacteria</taxon>
        <taxon>Pseudomonadati</taxon>
        <taxon>Pseudomonadota</taxon>
        <taxon>Alphaproteobacteria</taxon>
        <taxon>Acetobacterales</taxon>
        <taxon>Roseomonadaceae</taxon>
        <taxon>Muricoccus</taxon>
    </lineage>
</organism>
<reference evidence="9 10" key="1">
    <citation type="submission" date="2016-11" db="EMBL/GenBank/DDBJ databases">
        <authorList>
            <person name="Jaros S."/>
            <person name="Januszkiewicz K."/>
            <person name="Wedrychowicz H."/>
        </authorList>
    </citation>
    <scope>NUCLEOTIDE SEQUENCE [LARGE SCALE GENOMIC DNA]</scope>
    <source>
        <strain evidence="9 10">DSM 14916</strain>
    </source>
</reference>
<dbReference type="Gene3D" id="3.90.550.10">
    <property type="entry name" value="Spore Coat Polysaccharide Biosynthesis Protein SpsA, Chain A"/>
    <property type="match status" value="1"/>
</dbReference>
<dbReference type="GO" id="GO:0005886">
    <property type="term" value="C:plasma membrane"/>
    <property type="evidence" value="ECO:0007669"/>
    <property type="project" value="TreeGrafter"/>
</dbReference>
<dbReference type="SUPFAM" id="SSF53448">
    <property type="entry name" value="Nucleotide-diphospho-sugar transferases"/>
    <property type="match status" value="1"/>
</dbReference>
<evidence type="ECO:0000256" key="3">
    <source>
        <dbReference type="ARBA" id="ARBA00022679"/>
    </source>
</evidence>
<protein>
    <submittedName>
        <fullName evidence="9">Glycosyltransferase involved in cell wall bisynthesis</fullName>
    </submittedName>
</protein>
<name>A0A1M6PMC9_9PROT</name>
<evidence type="ECO:0000259" key="8">
    <source>
        <dbReference type="Pfam" id="PF00535"/>
    </source>
</evidence>
<evidence type="ECO:0000256" key="2">
    <source>
        <dbReference type="ARBA" id="ARBA00022676"/>
    </source>
</evidence>
<keyword evidence="10" id="KW-1185">Reference proteome</keyword>
<feature type="transmembrane region" description="Helical" evidence="7">
    <location>
        <begin position="249"/>
        <end position="269"/>
    </location>
</feature>
<feature type="transmembrane region" description="Helical" evidence="7">
    <location>
        <begin position="289"/>
        <end position="312"/>
    </location>
</feature>
<dbReference type="EMBL" id="FQZF01000031">
    <property type="protein sequence ID" value="SHK09027.1"/>
    <property type="molecule type" value="Genomic_DNA"/>
</dbReference>
<dbReference type="InterPro" id="IPR050256">
    <property type="entry name" value="Glycosyltransferase_2"/>
</dbReference>
<evidence type="ECO:0000256" key="5">
    <source>
        <dbReference type="ARBA" id="ARBA00022989"/>
    </source>
</evidence>
<evidence type="ECO:0000256" key="4">
    <source>
        <dbReference type="ARBA" id="ARBA00022692"/>
    </source>
</evidence>